<dbReference type="Pfam" id="PF07875">
    <property type="entry name" value="Coat_F"/>
    <property type="match status" value="1"/>
</dbReference>
<organism evidence="2 3">
    <name type="scientific">Salinibacillus aidingensis</name>
    <dbReference type="NCBI Taxonomy" id="237684"/>
    <lineage>
        <taxon>Bacteria</taxon>
        <taxon>Bacillati</taxon>
        <taxon>Bacillota</taxon>
        <taxon>Bacilli</taxon>
        <taxon>Bacillales</taxon>
        <taxon>Bacillaceae</taxon>
        <taxon>Salinibacillus</taxon>
    </lineage>
</organism>
<reference evidence="2 3" key="1">
    <citation type="journal article" date="2019" name="Int. J. Syst. Evol. Microbiol.">
        <title>The Global Catalogue of Microorganisms (GCM) 10K type strain sequencing project: providing services to taxonomists for standard genome sequencing and annotation.</title>
        <authorList>
            <consortium name="The Broad Institute Genomics Platform"/>
            <consortium name="The Broad Institute Genome Sequencing Center for Infectious Disease"/>
            <person name="Wu L."/>
            <person name="Ma J."/>
        </authorList>
    </citation>
    <scope>NUCLEOTIDE SEQUENCE [LARGE SCALE GENOMIC DNA]</scope>
    <source>
        <strain evidence="2 3">JCM 12389</strain>
    </source>
</reference>
<evidence type="ECO:0000256" key="1">
    <source>
        <dbReference type="SAM" id="MobiDB-lite"/>
    </source>
</evidence>
<comment type="caution">
    <text evidence="2">The sequence shown here is derived from an EMBL/GenBank/DDBJ whole genome shotgun (WGS) entry which is preliminary data.</text>
</comment>
<feature type="region of interest" description="Disordered" evidence="1">
    <location>
        <begin position="18"/>
        <end position="40"/>
    </location>
</feature>
<protein>
    <submittedName>
        <fullName evidence="2">Spore coat protein</fullName>
    </submittedName>
</protein>
<proteinExistence type="predicted"/>
<dbReference type="Proteomes" id="UP001500880">
    <property type="component" value="Unassembled WGS sequence"/>
</dbReference>
<accession>A0ABN1BME8</accession>
<evidence type="ECO:0000313" key="2">
    <source>
        <dbReference type="EMBL" id="GAA0499858.1"/>
    </source>
</evidence>
<gene>
    <name evidence="2" type="ORF">GCM10008986_28870</name>
</gene>
<sequence>MTNEDQLKQQAQRNIQIQNLQQSQTISNQETQVPKTPQMNERDFVNDMLATEKYMTASYTTAMNEVSNQRLYQDVSLIFKETQDCQRNLFDLMFKNGWYSLEVADQQKMQQSYQQYAGYKNQLPYLQ</sequence>
<evidence type="ECO:0000313" key="3">
    <source>
        <dbReference type="Proteomes" id="UP001500880"/>
    </source>
</evidence>
<keyword evidence="2" id="KW-0946">Virion</keyword>
<feature type="compositionally biased region" description="Polar residues" evidence="1">
    <location>
        <begin position="18"/>
        <end position="39"/>
    </location>
</feature>
<keyword evidence="3" id="KW-1185">Reference proteome</keyword>
<name>A0ABN1BME8_9BACI</name>
<dbReference type="InterPro" id="IPR012851">
    <property type="entry name" value="Spore_coat_CotF-like"/>
</dbReference>
<keyword evidence="2" id="KW-0167">Capsid protein</keyword>
<dbReference type="EMBL" id="BAAADO010000006">
    <property type="protein sequence ID" value="GAA0499858.1"/>
    <property type="molecule type" value="Genomic_DNA"/>
</dbReference>